<dbReference type="GO" id="GO:0006355">
    <property type="term" value="P:regulation of DNA-templated transcription"/>
    <property type="evidence" value="ECO:0007669"/>
    <property type="project" value="InterPro"/>
</dbReference>
<feature type="domain" description="HTH crp-type" evidence="1">
    <location>
        <begin position="152"/>
        <end position="200"/>
    </location>
</feature>
<dbReference type="InterPro" id="IPR012318">
    <property type="entry name" value="HTH_CRP"/>
</dbReference>
<dbReference type="OrthoDB" id="6630012at2"/>
<dbReference type="InterPro" id="IPR011991">
    <property type="entry name" value="ArsR-like_HTH"/>
</dbReference>
<dbReference type="InterPro" id="IPR036390">
    <property type="entry name" value="WH_DNA-bd_sf"/>
</dbReference>
<name>A0A150WMG1_BDEBC</name>
<dbReference type="GO" id="GO:0003677">
    <property type="term" value="F:DNA binding"/>
    <property type="evidence" value="ECO:0007669"/>
    <property type="project" value="InterPro"/>
</dbReference>
<gene>
    <name evidence="2" type="ORF">AZI85_17435</name>
</gene>
<dbReference type="RefSeq" id="WP_063243368.1">
    <property type="nucleotide sequence ID" value="NZ_LUKF01000011.1"/>
</dbReference>
<comment type="caution">
    <text evidence="2">The sequence shown here is derived from an EMBL/GenBank/DDBJ whole genome shotgun (WGS) entry which is preliminary data.</text>
</comment>
<dbReference type="Gene3D" id="1.10.10.10">
    <property type="entry name" value="Winged helix-like DNA-binding domain superfamily/Winged helix DNA-binding domain"/>
    <property type="match status" value="1"/>
</dbReference>
<reference evidence="2 3" key="1">
    <citation type="submission" date="2016-03" db="EMBL/GenBank/DDBJ databases">
        <authorList>
            <person name="Ploux O."/>
        </authorList>
    </citation>
    <scope>NUCLEOTIDE SEQUENCE [LARGE SCALE GENOMIC DNA]</scope>
    <source>
        <strain evidence="2 3">BER2</strain>
    </source>
</reference>
<dbReference type="SUPFAM" id="SSF46785">
    <property type="entry name" value="Winged helix' DNA-binding domain"/>
    <property type="match status" value="1"/>
</dbReference>
<dbReference type="Proteomes" id="UP000075391">
    <property type="component" value="Unassembled WGS sequence"/>
</dbReference>
<dbReference type="InterPro" id="IPR019238">
    <property type="entry name" value="AbiEi_2"/>
</dbReference>
<dbReference type="InterPro" id="IPR036388">
    <property type="entry name" value="WH-like_DNA-bd_sf"/>
</dbReference>
<evidence type="ECO:0000259" key="1">
    <source>
        <dbReference type="SMART" id="SM00419"/>
    </source>
</evidence>
<dbReference type="CDD" id="cd00090">
    <property type="entry name" value="HTH_ARSR"/>
    <property type="match status" value="1"/>
</dbReference>
<proteinExistence type="predicted"/>
<dbReference type="AlphaFoldDB" id="A0A150WMG1"/>
<organism evidence="2 3">
    <name type="scientific">Bdellovibrio bacteriovorus</name>
    <dbReference type="NCBI Taxonomy" id="959"/>
    <lineage>
        <taxon>Bacteria</taxon>
        <taxon>Pseudomonadati</taxon>
        <taxon>Bdellovibrionota</taxon>
        <taxon>Bdellovibrionia</taxon>
        <taxon>Bdellovibrionales</taxon>
        <taxon>Pseudobdellovibrionaceae</taxon>
        <taxon>Bdellovibrio</taxon>
    </lineage>
</organism>
<accession>A0A150WMG1</accession>
<protein>
    <recommendedName>
        <fullName evidence="1">HTH crp-type domain-containing protein</fullName>
    </recommendedName>
</protein>
<dbReference type="EMBL" id="LUKF01000011">
    <property type="protein sequence ID" value="KYG65497.1"/>
    <property type="molecule type" value="Genomic_DNA"/>
</dbReference>
<evidence type="ECO:0000313" key="3">
    <source>
        <dbReference type="Proteomes" id="UP000075391"/>
    </source>
</evidence>
<dbReference type="Pfam" id="PF09952">
    <property type="entry name" value="AbiEi_2"/>
    <property type="match status" value="1"/>
</dbReference>
<dbReference type="Pfam" id="PF13412">
    <property type="entry name" value="HTH_24"/>
    <property type="match status" value="1"/>
</dbReference>
<evidence type="ECO:0000313" key="2">
    <source>
        <dbReference type="EMBL" id="KYG65497.1"/>
    </source>
</evidence>
<dbReference type="SMART" id="SM00419">
    <property type="entry name" value="HTH_CRP"/>
    <property type="match status" value="1"/>
</dbReference>
<sequence length="346" mass="39527">MTSYDSELEKQGIEAVQEVLRDKLHIEITKNFGKIPLGEGYIPDAYLEVRIGGEEKYLAIEVKGQIQHLSQIKTFLNFADSFQGMAFLASPAIADSIKRQLTNKGIGYLEFEKELNFPVHLQNFSSVVPISSYGPSEGFRADSTLKVLFYLAASLENQSLTQRQLAETLGLSVGSVNRSLKALEEEKIIERESQSLRLKNTKKVFEYWNSLYWGRARAKLSVGRFSPITPSFYPDWQTYDLKATRSYWGGEPAVRRINDFLTPGFYTIYSYEPRLAAIMASLKLKKDPAGKIEILRSFWPENLNDSYRRTVPPFLILSDLYGSNIDRNIEAAENLLTYSPELRKWK</sequence>